<reference evidence="2 3" key="1">
    <citation type="submission" date="2019-10" db="EMBL/GenBank/DDBJ databases">
        <title>Assembly and Annotation for the nematode Trichostrongylus colubriformis.</title>
        <authorList>
            <person name="Martin J."/>
        </authorList>
    </citation>
    <scope>NUCLEOTIDE SEQUENCE [LARGE SCALE GENOMIC DNA]</scope>
    <source>
        <strain evidence="2">G859</strain>
        <tissue evidence="2">Whole worm</tissue>
    </source>
</reference>
<evidence type="ECO:0000313" key="3">
    <source>
        <dbReference type="Proteomes" id="UP001331761"/>
    </source>
</evidence>
<proteinExistence type="predicted"/>
<feature type="non-terminal residue" evidence="2">
    <location>
        <position position="1"/>
    </location>
</feature>
<feature type="region of interest" description="Disordered" evidence="1">
    <location>
        <begin position="1"/>
        <end position="68"/>
    </location>
</feature>
<gene>
    <name evidence="2" type="ORF">GCK32_020289</name>
</gene>
<organism evidence="2 3">
    <name type="scientific">Trichostrongylus colubriformis</name>
    <name type="common">Black scour worm</name>
    <dbReference type="NCBI Taxonomy" id="6319"/>
    <lineage>
        <taxon>Eukaryota</taxon>
        <taxon>Metazoa</taxon>
        <taxon>Ecdysozoa</taxon>
        <taxon>Nematoda</taxon>
        <taxon>Chromadorea</taxon>
        <taxon>Rhabditida</taxon>
        <taxon>Rhabditina</taxon>
        <taxon>Rhabditomorpha</taxon>
        <taxon>Strongyloidea</taxon>
        <taxon>Trichostrongylidae</taxon>
        <taxon>Trichostrongylus</taxon>
    </lineage>
</organism>
<protein>
    <submittedName>
        <fullName evidence="2">Uncharacterized protein</fullName>
    </submittedName>
</protein>
<evidence type="ECO:0000313" key="2">
    <source>
        <dbReference type="EMBL" id="KAK5986489.1"/>
    </source>
</evidence>
<keyword evidence="3" id="KW-1185">Reference proteome</keyword>
<dbReference type="Proteomes" id="UP001331761">
    <property type="component" value="Unassembled WGS sequence"/>
</dbReference>
<name>A0AAN8ITT0_TRICO</name>
<accession>A0AAN8ITT0</accession>
<sequence>DSDLGQQQVSHSDSDTGNIAQEDSSSIGGSTPIEAVPSMDVTPVETEGNDNHSNEVESTPKALRKSVDSDPGDFVKVKLIMISFVCTTFP</sequence>
<feature type="compositionally biased region" description="Polar residues" evidence="1">
    <location>
        <begin position="1"/>
        <end position="29"/>
    </location>
</feature>
<evidence type="ECO:0000256" key="1">
    <source>
        <dbReference type="SAM" id="MobiDB-lite"/>
    </source>
</evidence>
<dbReference type="EMBL" id="WIXE01000548">
    <property type="protein sequence ID" value="KAK5986489.1"/>
    <property type="molecule type" value="Genomic_DNA"/>
</dbReference>
<comment type="caution">
    <text evidence="2">The sequence shown here is derived from an EMBL/GenBank/DDBJ whole genome shotgun (WGS) entry which is preliminary data.</text>
</comment>
<dbReference type="AlphaFoldDB" id="A0AAN8ITT0"/>